<evidence type="ECO:0000313" key="8">
    <source>
        <dbReference type="EMBL" id="MBO0349530.1"/>
    </source>
</evidence>
<dbReference type="InterPro" id="IPR035965">
    <property type="entry name" value="PAS-like_dom_sf"/>
</dbReference>
<proteinExistence type="predicted"/>
<organism evidence="8 9">
    <name type="scientific">Phormidium pseudopriestleyi FRX01</name>
    <dbReference type="NCBI Taxonomy" id="1759528"/>
    <lineage>
        <taxon>Bacteria</taxon>
        <taxon>Bacillati</taxon>
        <taxon>Cyanobacteriota</taxon>
        <taxon>Cyanophyceae</taxon>
        <taxon>Oscillatoriophycideae</taxon>
        <taxon>Oscillatoriales</taxon>
        <taxon>Oscillatoriaceae</taxon>
        <taxon>Phormidium</taxon>
    </lineage>
</organism>
<dbReference type="NCBIfam" id="TIGR00229">
    <property type="entry name" value="sensory_box"/>
    <property type="match status" value="1"/>
</dbReference>
<dbReference type="Proteomes" id="UP000664844">
    <property type="component" value="Unassembled WGS sequence"/>
</dbReference>
<evidence type="ECO:0000259" key="7">
    <source>
        <dbReference type="PROSITE" id="PS50113"/>
    </source>
</evidence>
<dbReference type="PROSITE" id="PS50113">
    <property type="entry name" value="PAC"/>
    <property type="match status" value="1"/>
</dbReference>
<dbReference type="CDD" id="cd00130">
    <property type="entry name" value="PAS"/>
    <property type="match status" value="1"/>
</dbReference>
<keyword evidence="5" id="KW-0418">Kinase</keyword>
<gene>
    <name evidence="8" type="ORF">J0895_10495</name>
</gene>
<keyword evidence="4" id="KW-0808">Transferase</keyword>
<dbReference type="EMBL" id="JAFLQW010000285">
    <property type="protein sequence ID" value="MBO0349530.1"/>
    <property type="molecule type" value="Genomic_DNA"/>
</dbReference>
<evidence type="ECO:0000256" key="3">
    <source>
        <dbReference type="ARBA" id="ARBA00022553"/>
    </source>
</evidence>
<evidence type="ECO:0000256" key="1">
    <source>
        <dbReference type="ARBA" id="ARBA00000085"/>
    </source>
</evidence>
<dbReference type="EC" id="2.7.13.3" evidence="2"/>
<dbReference type="SMART" id="SM00091">
    <property type="entry name" value="PAS"/>
    <property type="match status" value="1"/>
</dbReference>
<dbReference type="InterPro" id="IPR013767">
    <property type="entry name" value="PAS_fold"/>
</dbReference>
<keyword evidence="3" id="KW-0597">Phosphoprotein</keyword>
<evidence type="ECO:0000256" key="5">
    <source>
        <dbReference type="ARBA" id="ARBA00022777"/>
    </source>
</evidence>
<comment type="caution">
    <text evidence="8">The sequence shown here is derived from an EMBL/GenBank/DDBJ whole genome shotgun (WGS) entry which is preliminary data.</text>
</comment>
<dbReference type="InterPro" id="IPR052162">
    <property type="entry name" value="Sensor_kinase/Photoreceptor"/>
</dbReference>
<evidence type="ECO:0000313" key="9">
    <source>
        <dbReference type="Proteomes" id="UP000664844"/>
    </source>
</evidence>
<sequence>MTILLQREISDRRIAQEALRHSEQKYRALVDASQDVIWSINLRGCYTFFNPAVQKIYGYTPTETLGCKLTQFVAPEYRNPEIKLLQRQIYLLVNAIALRDSEGRIRGATGTPIDITERRQQEEALRAMVEGSAAAAGMEYFRASVRSIANVLQVKYALLVECSNATQHRVRSLAFWTGNSWSEPICL</sequence>
<evidence type="ECO:0000256" key="2">
    <source>
        <dbReference type="ARBA" id="ARBA00012438"/>
    </source>
</evidence>
<protein>
    <recommendedName>
        <fullName evidence="2">histidine kinase</fullName>
        <ecNumber evidence="2">2.7.13.3</ecNumber>
    </recommendedName>
</protein>
<dbReference type="Gene3D" id="3.30.450.20">
    <property type="entry name" value="PAS domain"/>
    <property type="match status" value="2"/>
</dbReference>
<name>A0ABS3FQZ2_9CYAN</name>
<comment type="catalytic activity">
    <reaction evidence="1">
        <text>ATP + protein L-histidine = ADP + protein N-phospho-L-histidine.</text>
        <dbReference type="EC" id="2.7.13.3"/>
    </reaction>
</comment>
<dbReference type="PANTHER" id="PTHR43304:SF1">
    <property type="entry name" value="PAC DOMAIN-CONTAINING PROTEIN"/>
    <property type="match status" value="1"/>
</dbReference>
<feature type="domain" description="PAS" evidence="6">
    <location>
        <begin position="22"/>
        <end position="89"/>
    </location>
</feature>
<keyword evidence="9" id="KW-1185">Reference proteome</keyword>
<feature type="domain" description="PAC" evidence="7">
    <location>
        <begin position="73"/>
        <end position="127"/>
    </location>
</feature>
<evidence type="ECO:0000256" key="4">
    <source>
        <dbReference type="ARBA" id="ARBA00022679"/>
    </source>
</evidence>
<dbReference type="SUPFAM" id="SSF55785">
    <property type="entry name" value="PYP-like sensor domain (PAS domain)"/>
    <property type="match status" value="1"/>
</dbReference>
<dbReference type="Pfam" id="PF00989">
    <property type="entry name" value="PAS"/>
    <property type="match status" value="1"/>
</dbReference>
<dbReference type="PANTHER" id="PTHR43304">
    <property type="entry name" value="PHYTOCHROME-LIKE PROTEIN CPH1"/>
    <property type="match status" value="1"/>
</dbReference>
<reference evidence="8 9" key="1">
    <citation type="submission" date="2021-03" db="EMBL/GenBank/DDBJ databases">
        <title>Metabolic Capacity of the Antarctic Cyanobacterium Phormidium pseudopriestleyi that Sustains Oxygenic Photosynthesis in the Presence of Hydrogen Sulfide.</title>
        <authorList>
            <person name="Lumian J.E."/>
            <person name="Jungblut A.D."/>
            <person name="Dillon M.L."/>
            <person name="Hawes I."/>
            <person name="Doran P.T."/>
            <person name="Mackey T.J."/>
            <person name="Dick G.J."/>
            <person name="Grettenberger C.L."/>
            <person name="Sumner D.Y."/>
        </authorList>
    </citation>
    <scope>NUCLEOTIDE SEQUENCE [LARGE SCALE GENOMIC DNA]</scope>
    <source>
        <strain evidence="8 9">FRX01</strain>
    </source>
</reference>
<dbReference type="PROSITE" id="PS50112">
    <property type="entry name" value="PAS"/>
    <property type="match status" value="1"/>
</dbReference>
<dbReference type="InterPro" id="IPR000014">
    <property type="entry name" value="PAS"/>
</dbReference>
<dbReference type="InterPro" id="IPR000700">
    <property type="entry name" value="PAS-assoc_C"/>
</dbReference>
<evidence type="ECO:0000259" key="6">
    <source>
        <dbReference type="PROSITE" id="PS50112"/>
    </source>
</evidence>
<accession>A0ABS3FQZ2</accession>